<accession>A0A0M6ZCX3</accession>
<dbReference type="OrthoDB" id="7648502at2"/>
<dbReference type="AlphaFoldDB" id="A0A0M6ZCX3"/>
<dbReference type="GeneID" id="97667987"/>
<dbReference type="Proteomes" id="UP000049983">
    <property type="component" value="Unassembled WGS sequence"/>
</dbReference>
<protein>
    <submittedName>
        <fullName evidence="1">Uncharacterized protein</fullName>
    </submittedName>
</protein>
<dbReference type="RefSeq" id="WP_055116472.1">
    <property type="nucleotide sequence ID" value="NZ_CXWA01000003.1"/>
</dbReference>
<evidence type="ECO:0000313" key="2">
    <source>
        <dbReference type="Proteomes" id="UP000049983"/>
    </source>
</evidence>
<reference evidence="2" key="1">
    <citation type="submission" date="2015-07" db="EMBL/GenBank/DDBJ databases">
        <authorList>
            <person name="Rodrigo-Torres Lidia"/>
            <person name="Arahal R.David."/>
        </authorList>
    </citation>
    <scope>NUCLEOTIDE SEQUENCE [LARGE SCALE GENOMIC DNA]</scope>
    <source>
        <strain evidence="2">CECT 5096</strain>
    </source>
</reference>
<evidence type="ECO:0000313" key="1">
    <source>
        <dbReference type="EMBL" id="CTQ64819.1"/>
    </source>
</evidence>
<proteinExistence type="predicted"/>
<gene>
    <name evidence="1" type="ORF">LA5096_00534</name>
</gene>
<dbReference type="STRING" id="311410.LA5095_03167"/>
<name>A0A0M6ZCX3_9HYPH</name>
<sequence length="312" mass="35074">MRLIAKAVSKDYLDVSFQSGTNTVEIVERPGRWMTADRLEKLRSDLTGIATATLETGALHYGVLSGNRERLENAIVTLVRRTSDGKPVAFNALSLMDCNLSASRCRIIHLGLVMIDPQERQKGLSWILYGLTCLLLFIRGGLRPLYVSNVTQVPAVVGMVCETFSEVCPSPEEPEPSDFRKILIAREIMQNHRHVFGVGADADFDEKRFVIRNAYTGGSDDLKKTIEQTTRHRDEKYNTWCRNELNYDRGDDVLQIGLIDLAAAQRYVARAVPRGSLMQLAALGTLVFARRVFLPAAHWFNSEKDYGLLRAR</sequence>
<organism evidence="1 2">
    <name type="scientific">Roseibium album</name>
    <dbReference type="NCBI Taxonomy" id="311410"/>
    <lineage>
        <taxon>Bacteria</taxon>
        <taxon>Pseudomonadati</taxon>
        <taxon>Pseudomonadota</taxon>
        <taxon>Alphaproteobacteria</taxon>
        <taxon>Hyphomicrobiales</taxon>
        <taxon>Stappiaceae</taxon>
        <taxon>Roseibium</taxon>
    </lineage>
</organism>
<dbReference type="EMBL" id="CXWC01000001">
    <property type="protein sequence ID" value="CTQ64819.1"/>
    <property type="molecule type" value="Genomic_DNA"/>
</dbReference>
<keyword evidence="2" id="KW-1185">Reference proteome</keyword>